<dbReference type="EMBL" id="BLXT01001211">
    <property type="protein sequence ID" value="GFN83741.1"/>
    <property type="molecule type" value="Genomic_DNA"/>
</dbReference>
<feature type="region of interest" description="Disordered" evidence="1">
    <location>
        <begin position="1"/>
        <end position="23"/>
    </location>
</feature>
<protein>
    <submittedName>
        <fullName evidence="2">Uncharacterized protein</fullName>
    </submittedName>
</protein>
<evidence type="ECO:0000313" key="2">
    <source>
        <dbReference type="EMBL" id="GFN83741.1"/>
    </source>
</evidence>
<keyword evidence="3" id="KW-1185">Reference proteome</keyword>
<dbReference type="Proteomes" id="UP000735302">
    <property type="component" value="Unassembled WGS sequence"/>
</dbReference>
<organism evidence="2 3">
    <name type="scientific">Plakobranchus ocellatus</name>
    <dbReference type="NCBI Taxonomy" id="259542"/>
    <lineage>
        <taxon>Eukaryota</taxon>
        <taxon>Metazoa</taxon>
        <taxon>Spiralia</taxon>
        <taxon>Lophotrochozoa</taxon>
        <taxon>Mollusca</taxon>
        <taxon>Gastropoda</taxon>
        <taxon>Heterobranchia</taxon>
        <taxon>Euthyneura</taxon>
        <taxon>Panpulmonata</taxon>
        <taxon>Sacoglossa</taxon>
        <taxon>Placobranchoidea</taxon>
        <taxon>Plakobranchidae</taxon>
        <taxon>Plakobranchus</taxon>
    </lineage>
</organism>
<gene>
    <name evidence="2" type="ORF">PoB_001024700</name>
</gene>
<accession>A0AAV3YMV4</accession>
<evidence type="ECO:0000313" key="3">
    <source>
        <dbReference type="Proteomes" id="UP000735302"/>
    </source>
</evidence>
<reference evidence="2 3" key="1">
    <citation type="journal article" date="2021" name="Elife">
        <title>Chloroplast acquisition without the gene transfer in kleptoplastic sea slugs, Plakobranchus ocellatus.</title>
        <authorList>
            <person name="Maeda T."/>
            <person name="Takahashi S."/>
            <person name="Yoshida T."/>
            <person name="Shimamura S."/>
            <person name="Takaki Y."/>
            <person name="Nagai Y."/>
            <person name="Toyoda A."/>
            <person name="Suzuki Y."/>
            <person name="Arimoto A."/>
            <person name="Ishii H."/>
            <person name="Satoh N."/>
            <person name="Nishiyama T."/>
            <person name="Hasebe M."/>
            <person name="Maruyama T."/>
            <person name="Minagawa J."/>
            <person name="Obokata J."/>
            <person name="Shigenobu S."/>
        </authorList>
    </citation>
    <scope>NUCLEOTIDE SEQUENCE [LARGE SCALE GENOMIC DNA]</scope>
</reference>
<feature type="region of interest" description="Disordered" evidence="1">
    <location>
        <begin position="41"/>
        <end position="63"/>
    </location>
</feature>
<sequence length="112" mass="12486">MSTSLDNNPEKISSHNCDQEMSESVTGKCVEKHLLCSKTRSIRQHQPYPTPVGNMDSTKDLSSRSDANISVNSLCQFRIWLANPFQKTDRNNSVGVMESLGTSVVQWLMSPP</sequence>
<evidence type="ECO:0000256" key="1">
    <source>
        <dbReference type="SAM" id="MobiDB-lite"/>
    </source>
</evidence>
<dbReference type="AlphaFoldDB" id="A0AAV3YMV4"/>
<proteinExistence type="predicted"/>
<comment type="caution">
    <text evidence="2">The sequence shown here is derived from an EMBL/GenBank/DDBJ whole genome shotgun (WGS) entry which is preliminary data.</text>
</comment>
<name>A0AAV3YMV4_9GAST</name>